<organism evidence="5 6">
    <name type="scientific">Nostocoides japonicum T1-X7</name>
    <dbReference type="NCBI Taxonomy" id="1194083"/>
    <lineage>
        <taxon>Bacteria</taxon>
        <taxon>Bacillati</taxon>
        <taxon>Actinomycetota</taxon>
        <taxon>Actinomycetes</taxon>
        <taxon>Micrococcales</taxon>
        <taxon>Intrasporangiaceae</taxon>
        <taxon>Nostocoides</taxon>
    </lineage>
</organism>
<dbReference type="SUPFAM" id="SSF48008">
    <property type="entry name" value="GntR ligand-binding domain-like"/>
    <property type="match status" value="1"/>
</dbReference>
<reference evidence="5 6" key="1">
    <citation type="journal article" date="2013" name="ISME J.">
        <title>A metabolic model for members of the genus Tetrasphaera involved in enhanced biological phosphorus removal.</title>
        <authorList>
            <person name="Kristiansen R."/>
            <person name="Nguyen H.T.T."/>
            <person name="Saunders A.M."/>
            <person name="Nielsen J.L."/>
            <person name="Wimmer R."/>
            <person name="Le V.Q."/>
            <person name="McIlroy S.J."/>
            <person name="Petrovski S."/>
            <person name="Seviour R.J."/>
            <person name="Calteau A."/>
            <person name="Nielsen K.L."/>
            <person name="Nielsen P.H."/>
        </authorList>
    </citation>
    <scope>NUCLEOTIDE SEQUENCE [LARGE SCALE GENOMIC DNA]</scope>
    <source>
        <strain evidence="5 6">T1-X7</strain>
    </source>
</reference>
<dbReference type="GO" id="GO:0003677">
    <property type="term" value="F:DNA binding"/>
    <property type="evidence" value="ECO:0007669"/>
    <property type="project" value="UniProtKB-KW"/>
</dbReference>
<accession>A0A077LY72</accession>
<dbReference type="Proteomes" id="UP000035721">
    <property type="component" value="Unassembled WGS sequence"/>
</dbReference>
<dbReference type="PROSITE" id="PS50949">
    <property type="entry name" value="HTH_GNTR"/>
    <property type="match status" value="1"/>
</dbReference>
<dbReference type="InterPro" id="IPR011711">
    <property type="entry name" value="GntR_C"/>
</dbReference>
<dbReference type="AlphaFoldDB" id="A0A077LY72"/>
<evidence type="ECO:0000256" key="1">
    <source>
        <dbReference type="ARBA" id="ARBA00023015"/>
    </source>
</evidence>
<proteinExistence type="predicted"/>
<evidence type="ECO:0000256" key="2">
    <source>
        <dbReference type="ARBA" id="ARBA00023125"/>
    </source>
</evidence>
<dbReference type="SMART" id="SM00345">
    <property type="entry name" value="HTH_GNTR"/>
    <property type="match status" value="1"/>
</dbReference>
<dbReference type="InterPro" id="IPR036390">
    <property type="entry name" value="WH_DNA-bd_sf"/>
</dbReference>
<dbReference type="PANTHER" id="PTHR43537:SF5">
    <property type="entry name" value="UXU OPERON TRANSCRIPTIONAL REGULATOR"/>
    <property type="match status" value="1"/>
</dbReference>
<keyword evidence="6" id="KW-1185">Reference proteome</keyword>
<dbReference type="GO" id="GO:0003700">
    <property type="term" value="F:DNA-binding transcription factor activity"/>
    <property type="evidence" value="ECO:0007669"/>
    <property type="project" value="InterPro"/>
</dbReference>
<dbReference type="InterPro" id="IPR000524">
    <property type="entry name" value="Tscrpt_reg_HTH_GntR"/>
</dbReference>
<keyword evidence="3" id="KW-0804">Transcription</keyword>
<dbReference type="Pfam" id="PF00392">
    <property type="entry name" value="GntR"/>
    <property type="match status" value="1"/>
</dbReference>
<dbReference type="CDD" id="cd07377">
    <property type="entry name" value="WHTH_GntR"/>
    <property type="match status" value="1"/>
</dbReference>
<dbReference type="Gene3D" id="1.10.10.10">
    <property type="entry name" value="Winged helix-like DNA-binding domain superfamily/Winged helix DNA-binding domain"/>
    <property type="match status" value="1"/>
</dbReference>
<dbReference type="Pfam" id="PF07729">
    <property type="entry name" value="FCD"/>
    <property type="match status" value="1"/>
</dbReference>
<dbReference type="Gene3D" id="1.20.120.530">
    <property type="entry name" value="GntR ligand-binding domain-like"/>
    <property type="match status" value="1"/>
</dbReference>
<keyword evidence="2" id="KW-0238">DNA-binding</keyword>
<evidence type="ECO:0000313" key="6">
    <source>
        <dbReference type="Proteomes" id="UP000035721"/>
    </source>
</evidence>
<feature type="domain" description="HTH gntR-type" evidence="4">
    <location>
        <begin position="8"/>
        <end position="76"/>
    </location>
</feature>
<dbReference type="SMART" id="SM00895">
    <property type="entry name" value="FCD"/>
    <property type="match status" value="1"/>
</dbReference>
<dbReference type="InterPro" id="IPR036388">
    <property type="entry name" value="WH-like_DNA-bd_sf"/>
</dbReference>
<evidence type="ECO:0000259" key="4">
    <source>
        <dbReference type="PROSITE" id="PS50949"/>
    </source>
</evidence>
<dbReference type="SUPFAM" id="SSF46785">
    <property type="entry name" value="Winged helix' DNA-binding domain"/>
    <property type="match status" value="1"/>
</dbReference>
<dbReference type="InterPro" id="IPR008920">
    <property type="entry name" value="TF_FadR/GntR_C"/>
</dbReference>
<dbReference type="RefSeq" id="WP_048553723.1">
    <property type="nucleotide sequence ID" value="NZ_HF570958.1"/>
</dbReference>
<dbReference type="EMBL" id="CAJB01000059">
    <property type="protein sequence ID" value="CCH76890.1"/>
    <property type="molecule type" value="Genomic_DNA"/>
</dbReference>
<dbReference type="PANTHER" id="PTHR43537">
    <property type="entry name" value="TRANSCRIPTIONAL REGULATOR, GNTR FAMILY"/>
    <property type="match status" value="1"/>
</dbReference>
<sequence>MTTATRGSPRAQRALAFLRRRIVSGEWPVNTRIPTEPELVELIGVGRGTVREAVRTLANLGMLETLVSRGTYVRSRFPVSSVLVDFIAEFDLGEIVGFRRALEVEAAQQAATHRSDADLAALRAALGADVPADVDYPRHVERGRLPGQFHHLLFEATGNRLMISLYGGVMAGLRTAIDRDEIIYGASAEVRRTDHTAILAAVEAGDPVQAAHAMTAHADRDLILPANRAVTAEAQVE</sequence>
<dbReference type="PRINTS" id="PR00035">
    <property type="entry name" value="HTHGNTR"/>
</dbReference>
<protein>
    <submittedName>
        <fullName evidence="5">GntR domain protein</fullName>
    </submittedName>
</protein>
<keyword evidence="1" id="KW-0805">Transcription regulation</keyword>
<name>A0A077LY72_9MICO</name>
<comment type="caution">
    <text evidence="5">The sequence shown here is derived from an EMBL/GenBank/DDBJ whole genome shotgun (WGS) entry which is preliminary data.</text>
</comment>
<evidence type="ECO:0000256" key="3">
    <source>
        <dbReference type="ARBA" id="ARBA00023163"/>
    </source>
</evidence>
<evidence type="ECO:0000313" key="5">
    <source>
        <dbReference type="EMBL" id="CCH76890.1"/>
    </source>
</evidence>
<gene>
    <name evidence="5" type="ORF">BN12_1510003</name>
</gene>
<dbReference type="STRING" id="1194083.BN12_1510003"/>